<evidence type="ECO:0000313" key="1">
    <source>
        <dbReference type="EMBL" id="KAL1896217.1"/>
    </source>
</evidence>
<organism evidence="1 2">
    <name type="scientific">Ceratocystis pirilliformis</name>
    <dbReference type="NCBI Taxonomy" id="259994"/>
    <lineage>
        <taxon>Eukaryota</taxon>
        <taxon>Fungi</taxon>
        <taxon>Dikarya</taxon>
        <taxon>Ascomycota</taxon>
        <taxon>Pezizomycotina</taxon>
        <taxon>Sordariomycetes</taxon>
        <taxon>Hypocreomycetidae</taxon>
        <taxon>Microascales</taxon>
        <taxon>Ceratocystidaceae</taxon>
        <taxon>Ceratocystis</taxon>
    </lineage>
</organism>
<gene>
    <name evidence="1" type="ORF">Cpir12675_002925</name>
</gene>
<sequence length="846" mass="95136">MPTMAGKLRVSAAYTQLPDDRFHLRPVRNDINEFQITDDPNNMDQLAREETHDYLASNLPQSQRGKCWCTTGRYFAQMGKAISFADLQSPEVPRVQINRNNLAALSQAYNLYFVAMSHRLYVYRPRTNLTQLIPAKADLLLYSGPSPEAMSIHGHQDSVRCHDANTITTGFLGAMEIVVTSHDDGDVVVYATSHIEKYVRFLLANEGRHPTPADGDIRFPEPLYHFNVGLSAWGIAIHQKSRLIAISSNRHEVTIFAPASNGTRGLPLISPRISSQTKFINSGNEDLFIIVLLRNRIDQHLPCIEFMEDKEGFAIKVLVGALGGYLWVADIWERGTTPGYYHELLLAGSGVSCIWSLAALSEDIFVPCSSHEEAMTSTMEPSRFKCSDSIDRSDRVLDITPLPVDPEESMTYPMQEELRFYRIRTPPNYSLDLSSRDLIQTRASLYELRTSVWGLYYTPAGDSLYEEFEGLDLGFMYEEDEMGQSHSENLEIQDSTREPDTGVGAYPTAAMTAELLRMSTNDYSVPPESIIRDEGDTSALRDNNSNIIVDKNILSTITYNRLEPNETALSQLDSLIHLTTLRNSREYIPGTRVALSTVTQIGLYPTNHQDLVSFLKRKFQPLHTVKEQQLTELYKNGSPVRLLLGLSKEALVMSPNPGDIAEDMVMYGELSRPGAGPDIGNPRLHLMATIPELSLIIVGNITGCVSMLTPTRVPNKFSQGRKDNIRYTFAVETQLPQWDDETVALIDGVSLVGLSCSPLFEEKEPTDLHTELDLGPRAQSYPGPGWRFDSEGLDVDYLVPWRHRRKEKLFNMGVVTGKWRVMLYYDNHTIITYIVERDTSGNIMVV</sequence>
<dbReference type="InterPro" id="IPR014839">
    <property type="entry name" value="Crt10"/>
</dbReference>
<reference evidence="1 2" key="1">
    <citation type="journal article" date="2024" name="IMA Fungus">
        <title>IMA Genome - F19 : A genome assembly and annotation guide to empower mycologists, including annotated draft genome sequences of Ceratocystis pirilliformis, Diaporthe australafricana, Fusarium ophioides, Paecilomyces lecythidis, and Sporothrix stenoceras.</title>
        <authorList>
            <person name="Aylward J."/>
            <person name="Wilson A.M."/>
            <person name="Visagie C.M."/>
            <person name="Spraker J."/>
            <person name="Barnes I."/>
            <person name="Buitendag C."/>
            <person name="Ceriani C."/>
            <person name="Del Mar Angel L."/>
            <person name="du Plessis D."/>
            <person name="Fuchs T."/>
            <person name="Gasser K."/>
            <person name="Kramer D."/>
            <person name="Li W."/>
            <person name="Munsamy K."/>
            <person name="Piso A."/>
            <person name="Price J.L."/>
            <person name="Sonnekus B."/>
            <person name="Thomas C."/>
            <person name="van der Nest A."/>
            <person name="van Dijk A."/>
            <person name="van Heerden A."/>
            <person name="van Vuuren N."/>
            <person name="Yilmaz N."/>
            <person name="Duong T.A."/>
            <person name="van der Merwe N.A."/>
            <person name="Wingfield M.J."/>
            <person name="Wingfield B.D."/>
        </authorList>
    </citation>
    <scope>NUCLEOTIDE SEQUENCE [LARGE SCALE GENOMIC DNA]</scope>
    <source>
        <strain evidence="1 2">CMW 12675</strain>
    </source>
</reference>
<dbReference type="Pfam" id="PF08728">
    <property type="entry name" value="CRT10"/>
    <property type="match status" value="1"/>
</dbReference>
<evidence type="ECO:0008006" key="3">
    <source>
        <dbReference type="Google" id="ProtNLM"/>
    </source>
</evidence>
<dbReference type="EMBL" id="JAWDJO010000062">
    <property type="protein sequence ID" value="KAL1896217.1"/>
    <property type="molecule type" value="Genomic_DNA"/>
</dbReference>
<keyword evidence="2" id="KW-1185">Reference proteome</keyword>
<evidence type="ECO:0000313" key="2">
    <source>
        <dbReference type="Proteomes" id="UP001583280"/>
    </source>
</evidence>
<accession>A0ABR3Z7Q8</accession>
<comment type="caution">
    <text evidence="1">The sequence shown here is derived from an EMBL/GenBank/DDBJ whole genome shotgun (WGS) entry which is preliminary data.</text>
</comment>
<dbReference type="Proteomes" id="UP001583280">
    <property type="component" value="Unassembled WGS sequence"/>
</dbReference>
<proteinExistence type="predicted"/>
<protein>
    <recommendedName>
        <fullName evidence="3">Cleavage/polyadenylation specificity factor A subunit N-terminal domain-containing protein</fullName>
    </recommendedName>
</protein>
<name>A0ABR3Z7Q8_9PEZI</name>